<name>A0A5B2VPM2_9BACT</name>
<dbReference type="GO" id="GO:0016020">
    <property type="term" value="C:membrane"/>
    <property type="evidence" value="ECO:0007669"/>
    <property type="project" value="UniProtKB-SubCell"/>
</dbReference>
<comment type="caution">
    <text evidence="6">The sequence shown here is derived from an EMBL/GenBank/DDBJ whole genome shotgun (WGS) entry which is preliminary data.</text>
</comment>
<dbReference type="EMBL" id="VUOC01000004">
    <property type="protein sequence ID" value="KAA2240356.1"/>
    <property type="molecule type" value="Genomic_DNA"/>
</dbReference>
<reference evidence="6 7" key="1">
    <citation type="submission" date="2019-09" db="EMBL/GenBank/DDBJ databases">
        <title>Chitinophaga ginsengihumi sp. nov., isolated from soil of ginseng rhizosphere.</title>
        <authorList>
            <person name="Lee J."/>
        </authorList>
    </citation>
    <scope>NUCLEOTIDE SEQUENCE [LARGE SCALE GENOMIC DNA]</scope>
    <source>
        <strain evidence="6 7">BN140078</strain>
    </source>
</reference>
<keyword evidence="2 5" id="KW-0812">Transmembrane</keyword>
<evidence type="ECO:0000256" key="4">
    <source>
        <dbReference type="ARBA" id="ARBA00023136"/>
    </source>
</evidence>
<dbReference type="Proteomes" id="UP000324611">
    <property type="component" value="Unassembled WGS sequence"/>
</dbReference>
<keyword evidence="4 5" id="KW-0472">Membrane</keyword>
<comment type="subcellular location">
    <subcellularLocation>
        <location evidence="1">Membrane</location>
        <topology evidence="1">Multi-pass membrane protein</topology>
    </subcellularLocation>
</comment>
<evidence type="ECO:0000256" key="1">
    <source>
        <dbReference type="ARBA" id="ARBA00004141"/>
    </source>
</evidence>
<feature type="transmembrane region" description="Helical" evidence="5">
    <location>
        <begin position="104"/>
        <end position="124"/>
    </location>
</feature>
<sequence>MQMKKDKIIYWTATGIVSAVMVFSIINFNIKNPVGPEVYRIEGPFHHLGLPDYMRIELTIAKALGVLALLIPGIPVKIKEFAYFGFAITLISASVAHFSSGDGIMFIIDPLIFLCVLTVSYWYFGRIRRQVHYR</sequence>
<dbReference type="InterPro" id="IPR032808">
    <property type="entry name" value="DoxX"/>
</dbReference>
<evidence type="ECO:0000256" key="5">
    <source>
        <dbReference type="SAM" id="Phobius"/>
    </source>
</evidence>
<feature type="transmembrane region" description="Helical" evidence="5">
    <location>
        <begin position="81"/>
        <end position="98"/>
    </location>
</feature>
<protein>
    <submittedName>
        <fullName evidence="6">DoxX family protein</fullName>
    </submittedName>
</protein>
<keyword evidence="3 5" id="KW-1133">Transmembrane helix</keyword>
<accession>A0A5B2VPM2</accession>
<organism evidence="6 7">
    <name type="scientific">Chitinophaga agrisoli</name>
    <dbReference type="NCBI Taxonomy" id="2607653"/>
    <lineage>
        <taxon>Bacteria</taxon>
        <taxon>Pseudomonadati</taxon>
        <taxon>Bacteroidota</taxon>
        <taxon>Chitinophagia</taxon>
        <taxon>Chitinophagales</taxon>
        <taxon>Chitinophagaceae</taxon>
        <taxon>Chitinophaga</taxon>
    </lineage>
</organism>
<dbReference type="AlphaFoldDB" id="A0A5B2VPM2"/>
<keyword evidence="7" id="KW-1185">Reference proteome</keyword>
<gene>
    <name evidence="6" type="ORF">F0L74_29820</name>
</gene>
<evidence type="ECO:0000313" key="7">
    <source>
        <dbReference type="Proteomes" id="UP000324611"/>
    </source>
</evidence>
<feature type="transmembrane region" description="Helical" evidence="5">
    <location>
        <begin position="9"/>
        <end position="30"/>
    </location>
</feature>
<proteinExistence type="predicted"/>
<feature type="transmembrane region" description="Helical" evidence="5">
    <location>
        <begin position="53"/>
        <end position="74"/>
    </location>
</feature>
<evidence type="ECO:0000256" key="3">
    <source>
        <dbReference type="ARBA" id="ARBA00022989"/>
    </source>
</evidence>
<reference evidence="6 7" key="2">
    <citation type="submission" date="2019-09" db="EMBL/GenBank/DDBJ databases">
        <authorList>
            <person name="Jin C."/>
        </authorList>
    </citation>
    <scope>NUCLEOTIDE SEQUENCE [LARGE SCALE GENOMIC DNA]</scope>
    <source>
        <strain evidence="6 7">BN140078</strain>
    </source>
</reference>
<dbReference type="Pfam" id="PF13564">
    <property type="entry name" value="DoxX_2"/>
    <property type="match status" value="1"/>
</dbReference>
<evidence type="ECO:0000256" key="2">
    <source>
        <dbReference type="ARBA" id="ARBA00022692"/>
    </source>
</evidence>
<evidence type="ECO:0000313" key="6">
    <source>
        <dbReference type="EMBL" id="KAA2240356.1"/>
    </source>
</evidence>